<dbReference type="PANTHER" id="PTHR48022">
    <property type="entry name" value="PLASTIDIC GLUCOSE TRANSPORTER 4"/>
    <property type="match status" value="1"/>
</dbReference>
<comment type="subcellular location">
    <subcellularLocation>
        <location evidence="1">Membrane</location>
        <topology evidence="1">Multi-pass membrane protein</topology>
    </subcellularLocation>
</comment>
<feature type="transmembrane region" description="Helical" evidence="8">
    <location>
        <begin position="87"/>
        <end position="106"/>
    </location>
</feature>
<feature type="transmembrane region" description="Helical" evidence="8">
    <location>
        <begin position="442"/>
        <end position="463"/>
    </location>
</feature>
<dbReference type="PROSITE" id="PS50850">
    <property type="entry name" value="MFS"/>
    <property type="match status" value="1"/>
</dbReference>
<dbReference type="PROSITE" id="PS00216">
    <property type="entry name" value="SUGAR_TRANSPORT_1"/>
    <property type="match status" value="2"/>
</dbReference>
<name>A0A4U0XCJ0_9PEZI</name>
<feature type="transmembrane region" description="Helical" evidence="8">
    <location>
        <begin position="331"/>
        <end position="357"/>
    </location>
</feature>
<dbReference type="Pfam" id="PF00083">
    <property type="entry name" value="Sugar_tr"/>
    <property type="match status" value="1"/>
</dbReference>
<dbReference type="InterPro" id="IPR003663">
    <property type="entry name" value="Sugar/inositol_transpt"/>
</dbReference>
<reference evidence="10 11" key="1">
    <citation type="submission" date="2017-03" db="EMBL/GenBank/DDBJ databases">
        <title>Genomes of endolithic fungi from Antarctica.</title>
        <authorList>
            <person name="Coleine C."/>
            <person name="Masonjones S."/>
            <person name="Stajich J.E."/>
        </authorList>
    </citation>
    <scope>NUCLEOTIDE SEQUENCE [LARGE SCALE GENOMIC DNA]</scope>
    <source>
        <strain evidence="10 11">CCFEE 5184</strain>
    </source>
</reference>
<evidence type="ECO:0000256" key="3">
    <source>
        <dbReference type="ARBA" id="ARBA00022448"/>
    </source>
</evidence>
<dbReference type="AlphaFoldDB" id="A0A4U0XCJ0"/>
<dbReference type="GO" id="GO:0016020">
    <property type="term" value="C:membrane"/>
    <property type="evidence" value="ECO:0007669"/>
    <property type="project" value="UniProtKB-SubCell"/>
</dbReference>
<gene>
    <name evidence="10" type="ORF">B0A55_05247</name>
</gene>
<protein>
    <recommendedName>
        <fullName evidence="9">Major facilitator superfamily (MFS) profile domain-containing protein</fullName>
    </recommendedName>
</protein>
<dbReference type="InterPro" id="IPR050360">
    <property type="entry name" value="MFS_Sugar_Transporters"/>
</dbReference>
<dbReference type="Gene3D" id="1.20.1250.20">
    <property type="entry name" value="MFS general substrate transporter like domains"/>
    <property type="match status" value="1"/>
</dbReference>
<feature type="domain" description="Major facilitator superfamily (MFS) profile" evidence="9">
    <location>
        <begin position="11"/>
        <end position="467"/>
    </location>
</feature>
<dbReference type="NCBIfam" id="TIGR00879">
    <property type="entry name" value="SP"/>
    <property type="match status" value="1"/>
</dbReference>
<feature type="transmembrane region" description="Helical" evidence="8">
    <location>
        <begin position="6"/>
        <end position="24"/>
    </location>
</feature>
<accession>A0A4U0XCJ0</accession>
<evidence type="ECO:0000256" key="5">
    <source>
        <dbReference type="ARBA" id="ARBA00022989"/>
    </source>
</evidence>
<comment type="caution">
    <text evidence="10">The sequence shown here is derived from an EMBL/GenBank/DDBJ whole genome shotgun (WGS) entry which is preliminary data.</text>
</comment>
<evidence type="ECO:0000256" key="1">
    <source>
        <dbReference type="ARBA" id="ARBA00004141"/>
    </source>
</evidence>
<keyword evidence="5 8" id="KW-1133">Transmembrane helix</keyword>
<dbReference type="GO" id="GO:0005351">
    <property type="term" value="F:carbohydrate:proton symporter activity"/>
    <property type="evidence" value="ECO:0007669"/>
    <property type="project" value="TreeGrafter"/>
</dbReference>
<dbReference type="InterPro" id="IPR036259">
    <property type="entry name" value="MFS_trans_sf"/>
</dbReference>
<dbReference type="FunFam" id="1.20.1250.20:FF:000026">
    <property type="entry name" value="MFS quinate transporter QutD"/>
    <property type="match status" value="1"/>
</dbReference>
<dbReference type="SUPFAM" id="SSF103473">
    <property type="entry name" value="MFS general substrate transporter"/>
    <property type="match status" value="1"/>
</dbReference>
<feature type="transmembrane region" description="Helical" evidence="8">
    <location>
        <begin position="378"/>
        <end position="401"/>
    </location>
</feature>
<dbReference type="PANTHER" id="PTHR48022:SF7">
    <property type="entry name" value="MAJOR FACILITATOR SUPERFAMILY (MFS) PROFILE DOMAIN-CONTAINING PROTEIN-RELATED"/>
    <property type="match status" value="1"/>
</dbReference>
<evidence type="ECO:0000256" key="6">
    <source>
        <dbReference type="ARBA" id="ARBA00023136"/>
    </source>
</evidence>
<proteinExistence type="inferred from homology"/>
<dbReference type="CDD" id="cd17356">
    <property type="entry name" value="MFS_HXT"/>
    <property type="match status" value="1"/>
</dbReference>
<organism evidence="10 11">
    <name type="scientific">Friedmanniomyces simplex</name>
    <dbReference type="NCBI Taxonomy" id="329884"/>
    <lineage>
        <taxon>Eukaryota</taxon>
        <taxon>Fungi</taxon>
        <taxon>Dikarya</taxon>
        <taxon>Ascomycota</taxon>
        <taxon>Pezizomycotina</taxon>
        <taxon>Dothideomycetes</taxon>
        <taxon>Dothideomycetidae</taxon>
        <taxon>Mycosphaerellales</taxon>
        <taxon>Teratosphaeriaceae</taxon>
        <taxon>Friedmanniomyces</taxon>
    </lineage>
</organism>
<feature type="transmembrane region" description="Helical" evidence="8">
    <location>
        <begin position="112"/>
        <end position="133"/>
    </location>
</feature>
<feature type="transmembrane region" description="Helical" evidence="8">
    <location>
        <begin position="145"/>
        <end position="165"/>
    </location>
</feature>
<dbReference type="Proteomes" id="UP000309340">
    <property type="component" value="Unassembled WGS sequence"/>
</dbReference>
<dbReference type="InterPro" id="IPR005828">
    <property type="entry name" value="MFS_sugar_transport-like"/>
</dbReference>
<keyword evidence="4 8" id="KW-0812">Transmembrane</keyword>
<sequence>MVKQYGNVYLIAGIAIIGGGLFGFDISSMSAIIAGQGYLCYFNQGSGTCTGPASSTQGGITASMAGGSWLASLCSGFVSDAFGRKKAIMLGALIWVVGCIIVSASQNIAMLIVGRVINGFCVGICSAQVPVYISELAPPTKRGRLVGAQQWAITWGILIMFYISYGCSFINGPAAFRVPWALQMIPAIILFFGMMILPESPRWLASKDRWEECEAVLVLVHGHGDPDSPWVAREFREIKEWLEIERQSKQISYLTLFTPRYINRTHIGLFTQIWSQLTGMNVMMYYITYVFTMAGLTGNTLLVSSSIQYVINVFMTIPALIWIDRVGRRPTLLVGSTLMAIWLFVNAAVLAAKGVYVPNGIGGIKEARIRVTGSASKAVIACSYLFVASYAPTWGPVSWIYPPELFPNQLRGKANAFTTSGNWAFNFALGYFVPPAFENITWRTYIIFGVFCVAMTIHVFFMFPETGGKPLEEVNAMFEDPNGPRYIGTPAWKTKNYYSTSARMEQGEGLEKQIHDDHDETVVQNESV</sequence>
<keyword evidence="11" id="KW-1185">Reference proteome</keyword>
<dbReference type="PROSITE" id="PS00217">
    <property type="entry name" value="SUGAR_TRANSPORT_2"/>
    <property type="match status" value="1"/>
</dbReference>
<comment type="similarity">
    <text evidence="2 7">Belongs to the major facilitator superfamily. Sugar transporter (TC 2.A.1.1) family.</text>
</comment>
<evidence type="ECO:0000256" key="4">
    <source>
        <dbReference type="ARBA" id="ARBA00022692"/>
    </source>
</evidence>
<evidence type="ECO:0000256" key="7">
    <source>
        <dbReference type="RuleBase" id="RU003346"/>
    </source>
</evidence>
<evidence type="ECO:0000256" key="2">
    <source>
        <dbReference type="ARBA" id="ARBA00010992"/>
    </source>
</evidence>
<dbReference type="PRINTS" id="PR00171">
    <property type="entry name" value="SUGRTRNSPORT"/>
</dbReference>
<evidence type="ECO:0000259" key="9">
    <source>
        <dbReference type="PROSITE" id="PS50850"/>
    </source>
</evidence>
<dbReference type="InterPro" id="IPR005829">
    <property type="entry name" value="Sugar_transporter_CS"/>
</dbReference>
<feature type="transmembrane region" description="Helical" evidence="8">
    <location>
        <begin position="177"/>
        <end position="197"/>
    </location>
</feature>
<evidence type="ECO:0000313" key="11">
    <source>
        <dbReference type="Proteomes" id="UP000309340"/>
    </source>
</evidence>
<evidence type="ECO:0000313" key="10">
    <source>
        <dbReference type="EMBL" id="TKA74462.1"/>
    </source>
</evidence>
<dbReference type="EMBL" id="NAJQ01000225">
    <property type="protein sequence ID" value="TKA74462.1"/>
    <property type="molecule type" value="Genomic_DNA"/>
</dbReference>
<dbReference type="OrthoDB" id="4142200at2759"/>
<keyword evidence="6 8" id="KW-0472">Membrane</keyword>
<dbReference type="InterPro" id="IPR020846">
    <property type="entry name" value="MFS_dom"/>
</dbReference>
<keyword evidence="3 7" id="KW-0813">Transport</keyword>
<evidence type="ECO:0000256" key="8">
    <source>
        <dbReference type="SAM" id="Phobius"/>
    </source>
</evidence>